<evidence type="ECO:0000313" key="2">
    <source>
        <dbReference type="Proteomes" id="UP000175852"/>
    </source>
</evidence>
<protein>
    <submittedName>
        <fullName evidence="1">Uncharacterized protein</fullName>
    </submittedName>
</protein>
<reference evidence="1 2" key="1">
    <citation type="submission" date="2016-09" db="EMBL/GenBank/DDBJ databases">
        <authorList>
            <person name="Wen S.-F."/>
            <person name="Lo A.-C."/>
            <person name="Lin C.-J."/>
            <person name="Tseng T.-T."/>
        </authorList>
    </citation>
    <scope>NUCLEOTIDE SEQUENCE [LARGE SCALE GENOMIC DNA]</scope>
    <source>
        <strain evidence="1 2">12609</strain>
    </source>
</reference>
<dbReference type="AlphaFoldDB" id="A0AAX0HUQ1"/>
<name>A0AAX0HUQ1_XANCG</name>
<organism evidence="1 2">
    <name type="scientific">Xanthomonas campestris pv. glycines</name>
    <dbReference type="NCBI Taxonomy" id="473421"/>
    <lineage>
        <taxon>Bacteria</taxon>
        <taxon>Pseudomonadati</taxon>
        <taxon>Pseudomonadota</taxon>
        <taxon>Gammaproteobacteria</taxon>
        <taxon>Lysobacterales</taxon>
        <taxon>Lysobacteraceae</taxon>
        <taxon>Xanthomonas</taxon>
    </lineage>
</organism>
<proteinExistence type="predicted"/>
<sequence>MRSPATAPVRDDRIAQAPATDRACIAAATDWARAHIAAAISRRHAHLAGGDTISPASISAVDIARIVPAPDPVV</sequence>
<comment type="caution">
    <text evidence="1">The sequence shown here is derived from an EMBL/GenBank/DDBJ whole genome shotgun (WGS) entry which is preliminary data.</text>
</comment>
<dbReference type="EMBL" id="MKCQ01000022">
    <property type="protein sequence ID" value="OEY88306.1"/>
    <property type="molecule type" value="Genomic_DNA"/>
</dbReference>
<accession>A0AAX0HUQ1</accession>
<evidence type="ECO:0000313" key="1">
    <source>
        <dbReference type="EMBL" id="OEY88306.1"/>
    </source>
</evidence>
<gene>
    <name evidence="1" type="ORF">BIY41_02975</name>
</gene>
<dbReference type="Proteomes" id="UP000175852">
    <property type="component" value="Unassembled WGS sequence"/>
</dbReference>